<evidence type="ECO:0000256" key="1">
    <source>
        <dbReference type="SAM" id="MobiDB-lite"/>
    </source>
</evidence>
<feature type="compositionally biased region" description="Low complexity" evidence="1">
    <location>
        <begin position="84"/>
        <end position="98"/>
    </location>
</feature>
<reference evidence="3" key="2">
    <citation type="submission" date="2021-12" db="EMBL/GenBank/DDBJ databases">
        <title>Resequencing data analysis of finger millet.</title>
        <authorList>
            <person name="Hatakeyama M."/>
            <person name="Aluri S."/>
            <person name="Balachadran M.T."/>
            <person name="Sivarajan S.R."/>
            <person name="Poveda L."/>
            <person name="Shimizu-Inatsugi R."/>
            <person name="Schlapbach R."/>
            <person name="Sreeman S.M."/>
            <person name="Shimizu K.K."/>
        </authorList>
    </citation>
    <scope>NUCLEOTIDE SEQUENCE</scope>
</reference>
<dbReference type="AlphaFoldDB" id="A0AAV5BS20"/>
<protein>
    <recommendedName>
        <fullName evidence="2">CBM20 domain-containing protein</fullName>
    </recommendedName>
</protein>
<dbReference type="PROSITE" id="PS51166">
    <property type="entry name" value="CBM20"/>
    <property type="match status" value="1"/>
</dbReference>
<accession>A0AAV5BS20</accession>
<dbReference type="InterPro" id="IPR013784">
    <property type="entry name" value="Carb-bd-like_fold"/>
</dbReference>
<reference evidence="3" key="1">
    <citation type="journal article" date="2018" name="DNA Res.">
        <title>Multiple hybrid de novo genome assembly of finger millet, an orphan allotetraploid crop.</title>
        <authorList>
            <person name="Hatakeyama M."/>
            <person name="Aluri S."/>
            <person name="Balachadran M.T."/>
            <person name="Sivarajan S.R."/>
            <person name="Patrignani A."/>
            <person name="Gruter S."/>
            <person name="Poveda L."/>
            <person name="Shimizu-Inatsugi R."/>
            <person name="Baeten J."/>
            <person name="Francoijs K.J."/>
            <person name="Nataraja K.N."/>
            <person name="Reddy Y.A.N."/>
            <person name="Phadnis S."/>
            <person name="Ravikumar R.L."/>
            <person name="Schlapbach R."/>
            <person name="Sreeman S.M."/>
            <person name="Shimizu K.K."/>
        </authorList>
    </citation>
    <scope>NUCLEOTIDE SEQUENCE</scope>
</reference>
<dbReference type="PANTHER" id="PTHR15048:SF0">
    <property type="entry name" value="STARCH-BINDING DOMAIN-CONTAINING PROTEIN 1"/>
    <property type="match status" value="1"/>
</dbReference>
<organism evidence="3 5">
    <name type="scientific">Eleusine coracana subsp. coracana</name>
    <dbReference type="NCBI Taxonomy" id="191504"/>
    <lineage>
        <taxon>Eukaryota</taxon>
        <taxon>Viridiplantae</taxon>
        <taxon>Streptophyta</taxon>
        <taxon>Embryophyta</taxon>
        <taxon>Tracheophyta</taxon>
        <taxon>Spermatophyta</taxon>
        <taxon>Magnoliopsida</taxon>
        <taxon>Liliopsida</taxon>
        <taxon>Poales</taxon>
        <taxon>Poaceae</taxon>
        <taxon>PACMAD clade</taxon>
        <taxon>Chloridoideae</taxon>
        <taxon>Cynodonteae</taxon>
        <taxon>Eleusininae</taxon>
        <taxon>Eleusine</taxon>
    </lineage>
</organism>
<dbReference type="Proteomes" id="UP001054889">
    <property type="component" value="Unassembled WGS sequence"/>
</dbReference>
<dbReference type="Pfam" id="PF00686">
    <property type="entry name" value="CBM_20"/>
    <property type="match status" value="1"/>
</dbReference>
<dbReference type="SMART" id="SM01065">
    <property type="entry name" value="CBM_2"/>
    <property type="match status" value="1"/>
</dbReference>
<dbReference type="CDD" id="cd05467">
    <property type="entry name" value="CBM20"/>
    <property type="match status" value="1"/>
</dbReference>
<dbReference type="EMBL" id="BQKI01000002">
    <property type="protein sequence ID" value="GJM89143.1"/>
    <property type="molecule type" value="Genomic_DNA"/>
</dbReference>
<evidence type="ECO:0000313" key="3">
    <source>
        <dbReference type="EMBL" id="GJM88742.1"/>
    </source>
</evidence>
<dbReference type="Gene3D" id="2.60.40.10">
    <property type="entry name" value="Immunoglobulins"/>
    <property type="match status" value="1"/>
</dbReference>
<dbReference type="GO" id="GO:2001070">
    <property type="term" value="F:starch binding"/>
    <property type="evidence" value="ECO:0007669"/>
    <property type="project" value="InterPro"/>
</dbReference>
<proteinExistence type="predicted"/>
<keyword evidence="5" id="KW-1185">Reference proteome</keyword>
<feature type="region of interest" description="Disordered" evidence="1">
    <location>
        <begin position="215"/>
        <end position="280"/>
    </location>
</feature>
<evidence type="ECO:0000313" key="5">
    <source>
        <dbReference type="Proteomes" id="UP001054889"/>
    </source>
</evidence>
<dbReference type="PANTHER" id="PTHR15048">
    <property type="entry name" value="STARCH-BINDING DOMAIN-CONTAINING PROTEIN 1"/>
    <property type="match status" value="1"/>
</dbReference>
<dbReference type="SUPFAM" id="SSF49452">
    <property type="entry name" value="Starch-binding domain-like"/>
    <property type="match status" value="1"/>
</dbReference>
<gene>
    <name evidence="3" type="primary">ga04842</name>
    <name evidence="4" type="synonym">ga05295</name>
    <name evidence="3" type="ORF">PR202_ga04842</name>
    <name evidence="4" type="ORF">PR202_ga05295</name>
</gene>
<comment type="caution">
    <text evidence="3">The sequence shown here is derived from an EMBL/GenBank/DDBJ whole genome shotgun (WGS) entry which is preliminary data.</text>
</comment>
<dbReference type="GO" id="GO:0016020">
    <property type="term" value="C:membrane"/>
    <property type="evidence" value="ECO:0007669"/>
    <property type="project" value="TreeGrafter"/>
</dbReference>
<sequence length="357" mass="38857">MEAALTAAAAAFRGGSLVRAPVAYGCARGPRRVVGSGLAAPGRRRALVAVAALPEPLEPAQEGAVSPAREADDEEELEVHGDAAADATTEASSPSSTPGKTVRVRFVLPKECPFGQSFHLVGDDPALGLWDPEESVALQWAEGHVWIAEKDLPANKLIDFKFLLRDTSGKFQWQDGPNRRLQTCEAASTLVVYEDWSDVKNQKIEEEGNASIGIGNAVVSDENESKKDSVVEDELQMDDNKEVEQEESVVAEEDQKSAFATNDSDQGDSVKAYKADPPKPFLREELKMQGQLKKEKENGYTPFAESYAEKAAEEIISSEDGAPVENGLTNAYEHDFLWGWKALQQLLMNLGFKMDTS</sequence>
<evidence type="ECO:0000259" key="2">
    <source>
        <dbReference type="PROSITE" id="PS51166"/>
    </source>
</evidence>
<feature type="region of interest" description="Disordered" evidence="1">
    <location>
        <begin position="58"/>
        <end position="100"/>
    </location>
</feature>
<feature type="domain" description="CBM20" evidence="2">
    <location>
        <begin position="96"/>
        <end position="198"/>
    </location>
</feature>
<evidence type="ECO:0000313" key="4">
    <source>
        <dbReference type="EMBL" id="GJM89143.1"/>
    </source>
</evidence>
<feature type="compositionally biased region" description="Basic and acidic residues" evidence="1">
    <location>
        <begin position="271"/>
        <end position="280"/>
    </location>
</feature>
<dbReference type="EMBL" id="BQKI01000002">
    <property type="protein sequence ID" value="GJM88742.1"/>
    <property type="molecule type" value="Genomic_DNA"/>
</dbReference>
<dbReference type="InterPro" id="IPR002044">
    <property type="entry name" value="CBM20"/>
</dbReference>
<dbReference type="InterPro" id="IPR013783">
    <property type="entry name" value="Ig-like_fold"/>
</dbReference>
<name>A0AAV5BS20_ELECO</name>